<gene>
    <name evidence="1" type="ORF">FHR32_005126</name>
</gene>
<organism evidence="1 2">
    <name type="scientific">Streptosporangium album</name>
    <dbReference type="NCBI Taxonomy" id="47479"/>
    <lineage>
        <taxon>Bacteria</taxon>
        <taxon>Bacillati</taxon>
        <taxon>Actinomycetota</taxon>
        <taxon>Actinomycetes</taxon>
        <taxon>Streptosporangiales</taxon>
        <taxon>Streptosporangiaceae</taxon>
        <taxon>Streptosporangium</taxon>
    </lineage>
</organism>
<dbReference type="Proteomes" id="UP000534286">
    <property type="component" value="Unassembled WGS sequence"/>
</dbReference>
<evidence type="ECO:0000313" key="2">
    <source>
        <dbReference type="Proteomes" id="UP000534286"/>
    </source>
</evidence>
<evidence type="ECO:0000313" key="1">
    <source>
        <dbReference type="EMBL" id="MBB4940749.1"/>
    </source>
</evidence>
<keyword evidence="2" id="KW-1185">Reference proteome</keyword>
<dbReference type="EMBL" id="JACHJU010000002">
    <property type="protein sequence ID" value="MBB4940749.1"/>
    <property type="molecule type" value="Genomic_DNA"/>
</dbReference>
<name>A0A7W7RYS1_9ACTN</name>
<dbReference type="RefSeq" id="WP_184756913.1">
    <property type="nucleotide sequence ID" value="NZ_BAABEK010000005.1"/>
</dbReference>
<accession>A0A7W7RYS1</accession>
<protein>
    <submittedName>
        <fullName evidence="1">Uncharacterized protein</fullName>
    </submittedName>
</protein>
<dbReference type="AlphaFoldDB" id="A0A7W7RYS1"/>
<reference evidence="1 2" key="1">
    <citation type="submission" date="2020-08" db="EMBL/GenBank/DDBJ databases">
        <title>Sequencing the genomes of 1000 actinobacteria strains.</title>
        <authorList>
            <person name="Klenk H.-P."/>
        </authorList>
    </citation>
    <scope>NUCLEOTIDE SEQUENCE [LARGE SCALE GENOMIC DNA]</scope>
    <source>
        <strain evidence="1 2">DSM 43023</strain>
    </source>
</reference>
<proteinExistence type="predicted"/>
<comment type="caution">
    <text evidence="1">The sequence shown here is derived from an EMBL/GenBank/DDBJ whole genome shotgun (WGS) entry which is preliminary data.</text>
</comment>
<sequence length="216" mass="21941">MAVTAFVYGQLNKSLMSGLINFTTDTIKAMLLSTYTVGTTLDGAQFLNTVTAAGTEATGSGYTAGGATLASKTVTYTAANSWSVQRANSTAYTVGDVVRPATGNGLVYRCVVAGTTGGSVPTYTTVVGDDFTDGGVTWVAEGSGVLVVDAADPSWTTSNPGTLAGAYIVFYKDTGTASTSPVILYWDLGGTQTASNGGAFTATLDSTEGLLTMFTS</sequence>